<dbReference type="EC" id="3.2.1.52" evidence="5"/>
<protein>
    <submittedName>
        <fullName evidence="5">Beta-hexosaminidase</fullName>
        <ecNumber evidence="5">3.2.1.52</ecNumber>
    </submittedName>
</protein>
<keyword evidence="6" id="KW-1185">Reference proteome</keyword>
<dbReference type="EMBL" id="CAKJTJ010000008">
    <property type="protein sequence ID" value="CAG9621145.1"/>
    <property type="molecule type" value="Genomic_DNA"/>
</dbReference>
<comment type="caution">
    <text evidence="5">The sequence shown here is derived from an EMBL/GenBank/DDBJ whole genome shotgun (WGS) entry which is preliminary data.</text>
</comment>
<keyword evidence="3 5" id="KW-0326">Glycosidase</keyword>
<evidence type="ECO:0000256" key="1">
    <source>
        <dbReference type="ARBA" id="ARBA00005336"/>
    </source>
</evidence>
<dbReference type="Pfam" id="PF00933">
    <property type="entry name" value="Glyco_hydro_3"/>
    <property type="match status" value="1"/>
</dbReference>
<name>A0ABM8YMM7_9BACI</name>
<sequence>MNTSTWSLKEKIGQMFIIAFGGESMTTELERAIVEWNVGGVILFQRNLKDTRKVLGLNQSIQEVAKENGNPPLWIGIDQEGGGISYLWDGMVLSPGNMLIGATNSEKNAFDAAYIMGKQLRELGFNMNYAPDIDINNNPKNPVIGTRSFGEDPHKVSRFGQEMIKGYHKAGILAVGKHFPGHGDTELDSHLSIPKVDKTFDELDNFELLPFRENIEAGMEAIMTGHILFPKLDSEYPATLSSFFLTELLREKYQFNGLILTDSMEMHAISKFFGRETGSVKAVQAGADIILACGRDVAAQEKMVAAVEQAVQSGEIKEEKINEVVQRILTVKKKWIPNSEIPTIDVDTLREDSYFETMKSIAIEGITLYSDLLDLLPFPPSEKVKVISQRTYNDENYVGDRKAIVHQVFHSNQYDVFYLEESEPTDQEIRDLHYSIKEEQYVLLLINERRTLSSSWSNLFRTLFQKTKKIVVVSLWNPQILVELPKELGTYIMTYSNTNEVMKALKDLLEGTNAFKGKSPVELLSPSRINQRELL</sequence>
<evidence type="ECO:0000256" key="3">
    <source>
        <dbReference type="ARBA" id="ARBA00023295"/>
    </source>
</evidence>
<proteinExistence type="inferred from homology"/>
<gene>
    <name evidence="5" type="primary">nagZ_2</name>
    <name evidence="5" type="ORF">BACCIP111883_01917</name>
</gene>
<dbReference type="InterPro" id="IPR036962">
    <property type="entry name" value="Glyco_hydro_3_N_sf"/>
</dbReference>
<dbReference type="NCBIfam" id="NF003740">
    <property type="entry name" value="PRK05337.1"/>
    <property type="match status" value="1"/>
</dbReference>
<dbReference type="Proteomes" id="UP000789833">
    <property type="component" value="Unassembled WGS sequence"/>
</dbReference>
<accession>A0ABM8YMM7</accession>
<organism evidence="5 6">
    <name type="scientific">Sutcliffiella rhizosphaerae</name>
    <dbReference type="NCBI Taxonomy" id="2880967"/>
    <lineage>
        <taxon>Bacteria</taxon>
        <taxon>Bacillati</taxon>
        <taxon>Bacillota</taxon>
        <taxon>Bacilli</taxon>
        <taxon>Bacillales</taxon>
        <taxon>Bacillaceae</taxon>
        <taxon>Sutcliffiella</taxon>
    </lineage>
</organism>
<dbReference type="GO" id="GO:0004563">
    <property type="term" value="F:beta-N-acetylhexosaminidase activity"/>
    <property type="evidence" value="ECO:0007669"/>
    <property type="project" value="UniProtKB-EC"/>
</dbReference>
<dbReference type="RefSeq" id="WP_230501047.1">
    <property type="nucleotide sequence ID" value="NZ_CAKJTJ010000008.1"/>
</dbReference>
<dbReference type="Gene3D" id="3.20.20.300">
    <property type="entry name" value="Glycoside hydrolase, family 3, N-terminal domain"/>
    <property type="match status" value="1"/>
</dbReference>
<evidence type="ECO:0000259" key="4">
    <source>
        <dbReference type="Pfam" id="PF00933"/>
    </source>
</evidence>
<evidence type="ECO:0000313" key="5">
    <source>
        <dbReference type="EMBL" id="CAG9621145.1"/>
    </source>
</evidence>
<evidence type="ECO:0000313" key="6">
    <source>
        <dbReference type="Proteomes" id="UP000789833"/>
    </source>
</evidence>
<dbReference type="PANTHER" id="PTHR30480">
    <property type="entry name" value="BETA-HEXOSAMINIDASE-RELATED"/>
    <property type="match status" value="1"/>
</dbReference>
<keyword evidence="2 5" id="KW-0378">Hydrolase</keyword>
<reference evidence="5 6" key="1">
    <citation type="submission" date="2021-10" db="EMBL/GenBank/DDBJ databases">
        <authorList>
            <person name="Criscuolo A."/>
        </authorList>
    </citation>
    <scope>NUCLEOTIDE SEQUENCE [LARGE SCALE GENOMIC DNA]</scope>
    <source>
        <strain evidence="6">CIP 111883</strain>
    </source>
</reference>
<dbReference type="InterPro" id="IPR050226">
    <property type="entry name" value="NagZ_Beta-hexosaminidase"/>
</dbReference>
<dbReference type="Gene3D" id="3.40.50.1700">
    <property type="entry name" value="Glycoside hydrolase family 3 C-terminal domain"/>
    <property type="match status" value="1"/>
</dbReference>
<dbReference type="InterPro" id="IPR036881">
    <property type="entry name" value="Glyco_hydro_3_C_sf"/>
</dbReference>
<comment type="similarity">
    <text evidence="1">Belongs to the glycosyl hydrolase 3 family.</text>
</comment>
<feature type="domain" description="Glycoside hydrolase family 3 N-terminal" evidence="4">
    <location>
        <begin position="8"/>
        <end position="331"/>
    </location>
</feature>
<dbReference type="SUPFAM" id="SSF51445">
    <property type="entry name" value="(Trans)glycosidases"/>
    <property type="match status" value="1"/>
</dbReference>
<dbReference type="InterPro" id="IPR001764">
    <property type="entry name" value="Glyco_hydro_3_N"/>
</dbReference>
<evidence type="ECO:0000256" key="2">
    <source>
        <dbReference type="ARBA" id="ARBA00022801"/>
    </source>
</evidence>
<dbReference type="PANTHER" id="PTHR30480:SF16">
    <property type="entry name" value="GLYCOSIDE HYDROLASE FAMILY 3 DOMAIN PROTEIN"/>
    <property type="match status" value="1"/>
</dbReference>
<dbReference type="InterPro" id="IPR017853">
    <property type="entry name" value="GH"/>
</dbReference>